<evidence type="ECO:0000256" key="6">
    <source>
        <dbReference type="SAM" id="Phobius"/>
    </source>
</evidence>
<dbReference type="GO" id="GO:0022857">
    <property type="term" value="F:transmembrane transporter activity"/>
    <property type="evidence" value="ECO:0007669"/>
    <property type="project" value="InterPro"/>
</dbReference>
<reference evidence="7 8" key="1">
    <citation type="submission" date="2018-08" db="EMBL/GenBank/DDBJ databases">
        <title>Muricauda nanhaiensis sp. nov., isolated from seawater of the South China Sea.</title>
        <authorList>
            <person name="Dang Y."/>
        </authorList>
    </citation>
    <scope>NUCLEOTIDE SEQUENCE [LARGE SCALE GENOMIC DNA]</scope>
    <source>
        <strain evidence="7 8">SM1704</strain>
    </source>
</reference>
<dbReference type="AlphaFoldDB" id="A0A371JSI3"/>
<feature type="transmembrane region" description="Helical" evidence="6">
    <location>
        <begin position="394"/>
        <end position="416"/>
    </location>
</feature>
<dbReference type="Pfam" id="PF13520">
    <property type="entry name" value="AA_permease_2"/>
    <property type="match status" value="1"/>
</dbReference>
<dbReference type="EMBL" id="QTJX01000001">
    <property type="protein sequence ID" value="RDY60761.1"/>
    <property type="molecule type" value="Genomic_DNA"/>
</dbReference>
<feature type="transmembrane region" description="Helical" evidence="6">
    <location>
        <begin position="152"/>
        <end position="175"/>
    </location>
</feature>
<feature type="transmembrane region" description="Helical" evidence="6">
    <location>
        <begin position="364"/>
        <end position="382"/>
    </location>
</feature>
<keyword evidence="2" id="KW-1003">Cell membrane</keyword>
<feature type="transmembrane region" description="Helical" evidence="6">
    <location>
        <begin position="195"/>
        <end position="214"/>
    </location>
</feature>
<proteinExistence type="predicted"/>
<sequence>MTDNKLLKTLNSKDIAIAGIAVVVAASSMVTDFTGFVELGLGFALSLLIGFLIHLALGYSLSNLASKYPKAGTLFNYSKEIIKGKKGTYMGLFLGLTFYMGVSFGISAEANAGAFALKKLVGLEIPDMCYVLFLFLLGVIPNIFNVRTSAKVAGAILIVMLAIRWYFGLKGFFSGQWDVHNLADTPILLWGDNGILTKGLALGIWTFVGIEFCASFAEEVKNPKTMIFKGILMALLVILSTSLIMGMGVIGTLPKTDWLAIVQSDLGCAGDCPQLAVGYQMMGNTGLWVMALGSVLATISSLIVVFSAMPRLLFGIIRDGNFHGKLPIFIKRINPRSHTPINAILISLALYVIPSMYSQHVGEWVIAAAYIGLMMYGCYHFYFGLSLYRHKGKILPLILGIIGVLLSGLTIFIVFYGAHSNYGLKTLWVLGASLLITLVLSHKRSSEKIRAKLHKS</sequence>
<dbReference type="Proteomes" id="UP000261828">
    <property type="component" value="Unassembled WGS sequence"/>
</dbReference>
<keyword evidence="3 6" id="KW-0812">Transmembrane</keyword>
<dbReference type="GO" id="GO:0005886">
    <property type="term" value="C:plasma membrane"/>
    <property type="evidence" value="ECO:0007669"/>
    <property type="project" value="UniProtKB-SubCell"/>
</dbReference>
<keyword evidence="4 6" id="KW-1133">Transmembrane helix</keyword>
<comment type="subcellular location">
    <subcellularLocation>
        <location evidence="1">Cell membrane</location>
        <topology evidence="1">Multi-pass membrane protein</topology>
    </subcellularLocation>
</comment>
<name>A0A371JSI3_9FLAO</name>
<protein>
    <submittedName>
        <fullName evidence="7">APC family permease</fullName>
    </submittedName>
</protein>
<evidence type="ECO:0000313" key="8">
    <source>
        <dbReference type="Proteomes" id="UP000261828"/>
    </source>
</evidence>
<dbReference type="InterPro" id="IPR050367">
    <property type="entry name" value="APC_superfamily"/>
</dbReference>
<dbReference type="PIRSF" id="PIRSF006060">
    <property type="entry name" value="AA_transporter"/>
    <property type="match status" value="1"/>
</dbReference>
<comment type="caution">
    <text evidence="7">The sequence shown here is derived from an EMBL/GenBank/DDBJ whole genome shotgun (WGS) entry which is preliminary data.</text>
</comment>
<feature type="transmembrane region" description="Helical" evidence="6">
    <location>
        <begin position="120"/>
        <end position="140"/>
    </location>
</feature>
<feature type="transmembrane region" description="Helical" evidence="6">
    <location>
        <begin position="287"/>
        <end position="308"/>
    </location>
</feature>
<dbReference type="Gene3D" id="1.20.1740.10">
    <property type="entry name" value="Amino acid/polyamine transporter I"/>
    <property type="match status" value="1"/>
</dbReference>
<keyword evidence="8" id="KW-1185">Reference proteome</keyword>
<accession>A0A371JSI3</accession>
<evidence type="ECO:0000256" key="1">
    <source>
        <dbReference type="ARBA" id="ARBA00004651"/>
    </source>
</evidence>
<evidence type="ECO:0000256" key="5">
    <source>
        <dbReference type="ARBA" id="ARBA00023136"/>
    </source>
</evidence>
<dbReference type="InterPro" id="IPR002293">
    <property type="entry name" value="AA/rel_permease1"/>
</dbReference>
<feature type="transmembrane region" description="Helical" evidence="6">
    <location>
        <begin position="422"/>
        <end position="440"/>
    </location>
</feature>
<dbReference type="RefSeq" id="WP_116182644.1">
    <property type="nucleotide sequence ID" value="NZ_QTJX01000001.1"/>
</dbReference>
<organism evidence="7 8">
    <name type="scientific">Flagellimonas nanhaiensis</name>
    <dbReference type="NCBI Taxonomy" id="2292706"/>
    <lineage>
        <taxon>Bacteria</taxon>
        <taxon>Pseudomonadati</taxon>
        <taxon>Bacteroidota</taxon>
        <taxon>Flavobacteriia</taxon>
        <taxon>Flavobacteriales</taxon>
        <taxon>Flavobacteriaceae</taxon>
        <taxon>Flagellimonas</taxon>
    </lineage>
</organism>
<dbReference type="PANTHER" id="PTHR42770">
    <property type="entry name" value="AMINO ACID TRANSPORTER-RELATED"/>
    <property type="match status" value="1"/>
</dbReference>
<evidence type="ECO:0000256" key="3">
    <source>
        <dbReference type="ARBA" id="ARBA00022692"/>
    </source>
</evidence>
<feature type="transmembrane region" description="Helical" evidence="6">
    <location>
        <begin position="43"/>
        <end position="66"/>
    </location>
</feature>
<feature type="transmembrane region" description="Helical" evidence="6">
    <location>
        <begin position="226"/>
        <end position="250"/>
    </location>
</feature>
<gene>
    <name evidence="7" type="ORF">DX873_00845</name>
</gene>
<evidence type="ECO:0000256" key="4">
    <source>
        <dbReference type="ARBA" id="ARBA00022989"/>
    </source>
</evidence>
<dbReference type="PANTHER" id="PTHR42770:SF7">
    <property type="entry name" value="MEMBRANE PROTEIN"/>
    <property type="match status" value="1"/>
</dbReference>
<feature type="transmembrane region" description="Helical" evidence="6">
    <location>
        <begin position="87"/>
        <end position="108"/>
    </location>
</feature>
<feature type="transmembrane region" description="Helical" evidence="6">
    <location>
        <begin position="341"/>
        <end position="358"/>
    </location>
</feature>
<evidence type="ECO:0000256" key="2">
    <source>
        <dbReference type="ARBA" id="ARBA00022475"/>
    </source>
</evidence>
<dbReference type="OrthoDB" id="9806937at2"/>
<keyword evidence="5 6" id="KW-0472">Membrane</keyword>
<evidence type="ECO:0000313" key="7">
    <source>
        <dbReference type="EMBL" id="RDY60761.1"/>
    </source>
</evidence>